<reference evidence="7 8" key="1">
    <citation type="journal article" date="2018" name="J. Invertebr. Pathol.">
        <title>Morphological, genetic and biological characterisation of a novel alphabaculovirus isolated from Cryptophlebia peltastica (Lepidoptera: Tortricidae).</title>
        <authorList>
            <person name="Marsberg T."/>
            <person name="Jukes M.D."/>
            <person name="Krejmer-Rabalska M."/>
            <person name="Rabalski L."/>
            <person name="Knox C.M."/>
            <person name="Moore S.D."/>
            <person name="Hill M.P."/>
            <person name="Szewczyk B."/>
        </authorList>
    </citation>
    <scope>NUCLEOTIDE SEQUENCE [LARGE SCALE GENOMIC DNA]</scope>
    <source>
        <strain evidence="7">SA</strain>
    </source>
</reference>
<evidence type="ECO:0000256" key="5">
    <source>
        <dbReference type="SAM" id="Coils"/>
    </source>
</evidence>
<dbReference type="SUPFAM" id="SSF57850">
    <property type="entry name" value="RING/U-box"/>
    <property type="match status" value="1"/>
</dbReference>
<dbReference type="EMBL" id="MH394321">
    <property type="protein sequence ID" value="AXS67733.1"/>
    <property type="molecule type" value="Genomic_DNA"/>
</dbReference>
<keyword evidence="8" id="KW-1185">Reference proteome</keyword>
<dbReference type="InterPro" id="IPR001841">
    <property type="entry name" value="Znf_RING"/>
</dbReference>
<name>A0A346RNT6_9ABAC</name>
<evidence type="ECO:0000256" key="3">
    <source>
        <dbReference type="ARBA" id="ARBA00022833"/>
    </source>
</evidence>
<dbReference type="GeneID" id="65102186"/>
<keyword evidence="5" id="KW-0175">Coiled coil</keyword>
<dbReference type="Proteomes" id="UP000500845">
    <property type="component" value="Segment"/>
</dbReference>
<proteinExistence type="predicted"/>
<dbReference type="Gene3D" id="3.30.40.10">
    <property type="entry name" value="Zinc/RING finger domain, C3HC4 (zinc finger)"/>
    <property type="match status" value="1"/>
</dbReference>
<dbReference type="RefSeq" id="YP_010086941.1">
    <property type="nucleotide sequence ID" value="NC_055500.1"/>
</dbReference>
<feature type="coiled-coil region" evidence="5">
    <location>
        <begin position="154"/>
        <end position="217"/>
    </location>
</feature>
<evidence type="ECO:0000313" key="8">
    <source>
        <dbReference type="Proteomes" id="UP000500845"/>
    </source>
</evidence>
<dbReference type="InterPro" id="IPR017907">
    <property type="entry name" value="Znf_RING_CS"/>
</dbReference>
<protein>
    <submittedName>
        <fullName evidence="7">Cg30</fullName>
    </submittedName>
</protein>
<dbReference type="GO" id="GO:0008270">
    <property type="term" value="F:zinc ion binding"/>
    <property type="evidence" value="ECO:0007669"/>
    <property type="project" value="UniProtKB-KW"/>
</dbReference>
<organism evidence="7 8">
    <name type="scientific">Cryptophlebia peltastica nucleopolyhedrovirus</name>
    <dbReference type="NCBI Taxonomy" id="2304025"/>
    <lineage>
        <taxon>Viruses</taxon>
        <taxon>Viruses incertae sedis</taxon>
        <taxon>Naldaviricetes</taxon>
        <taxon>Lefavirales</taxon>
        <taxon>Baculoviridae</taxon>
        <taxon>Alphabaculovirus</taxon>
        <taxon>Alphabaculovirus crypeltasticae</taxon>
    </lineage>
</organism>
<feature type="domain" description="RING-type" evidence="6">
    <location>
        <begin position="11"/>
        <end position="71"/>
    </location>
</feature>
<dbReference type="InterPro" id="IPR013083">
    <property type="entry name" value="Znf_RING/FYVE/PHD"/>
</dbReference>
<sequence>MNTKYIARVSCHICTGSHLLEDDYDVSVDNMCILPLIRLDPCRHNFCAPCIYKLMNVNTQRLSEIKCPTCRQSSKKGTIFSVNMQDYVTIDIDLKNIKNVIIPLDPKFNTALIARQLFDKNIIDSNNNNTKKNEFKSQTINSLTSEIIKHKLELTKIKESIETEKKKKLKARQQYDFVFKRLAMEKFQLCKSKEEEFKKLETKIAAMKKEMNVLQSYKKFMKEEITDLQHKVMIQKDMLKYQTDLNLRITRANIALSGRAASNEPSTSK</sequence>
<keyword evidence="3" id="KW-0862">Zinc</keyword>
<dbReference type="SMART" id="SM00184">
    <property type="entry name" value="RING"/>
    <property type="match status" value="1"/>
</dbReference>
<evidence type="ECO:0000256" key="4">
    <source>
        <dbReference type="PROSITE-ProRule" id="PRU00175"/>
    </source>
</evidence>
<evidence type="ECO:0000259" key="6">
    <source>
        <dbReference type="PROSITE" id="PS50089"/>
    </source>
</evidence>
<keyword evidence="1" id="KW-0479">Metal-binding</keyword>
<evidence type="ECO:0000256" key="1">
    <source>
        <dbReference type="ARBA" id="ARBA00022723"/>
    </source>
</evidence>
<evidence type="ECO:0000313" key="7">
    <source>
        <dbReference type="EMBL" id="AXS67733.1"/>
    </source>
</evidence>
<accession>A0A346RNT6</accession>
<evidence type="ECO:0000256" key="2">
    <source>
        <dbReference type="ARBA" id="ARBA00022771"/>
    </source>
</evidence>
<dbReference type="PROSITE" id="PS50089">
    <property type="entry name" value="ZF_RING_2"/>
    <property type="match status" value="1"/>
</dbReference>
<keyword evidence="2 4" id="KW-0863">Zinc-finger</keyword>
<dbReference type="KEGG" id="vg:65102186"/>
<dbReference type="PROSITE" id="PS00518">
    <property type="entry name" value="ZF_RING_1"/>
    <property type="match status" value="1"/>
</dbReference>